<dbReference type="Proteomes" id="UP000294929">
    <property type="component" value="Unassembled WGS sequence"/>
</dbReference>
<feature type="transmembrane region" description="Helical" evidence="1">
    <location>
        <begin position="371"/>
        <end position="391"/>
    </location>
</feature>
<sequence length="487" mass="51743">MAAAVFLLLALFVSSGLNWVLLAVACGLSGVYLRQRHTASTVAAGPAQTAPTPLIPLRAMAIPEIFSGTAKIMVRYWPALLGIPVAILAGFVLFVYASGATISTIVVKATMSVGAGGLANLDNLMTGMLVIWLVYFVVVAVIALPTDALLISLTVIATDRAVRGLPIQSRDVLRHARHRMFAVCRLTLVFYAILFLPQLVFYLVLTSSPKVMIALAGPGGLVLAFLVMFPIYFGLGLLLSLAPIAVVVEGRGVGAALQRSVQLLKPAFGRILGIHLLWSVCMVAVLWGYFTLLGEQILTDLFESPLLAGVDLLLFAGVLGVMIGFFRVLQALIYIDVRIRQEGYDRELIADWNRAAAAGVTTEPITTGKTLLVATIGVAVIAALSIVVSALSGPSDDDVIQALKRSESASIFKNGRPLFHVTDIDGAGSGWYVAKIRRDDIQLETGTVILQKGADGKLTVVMGPGTAFPCKSLVKSVAKRVVCFDGN</sequence>
<feature type="transmembrane region" description="Helical" evidence="1">
    <location>
        <begin position="133"/>
        <end position="158"/>
    </location>
</feature>
<accession>A0A4V6PMP9</accession>
<feature type="transmembrane region" description="Helical" evidence="1">
    <location>
        <begin position="221"/>
        <end position="248"/>
    </location>
</feature>
<gene>
    <name evidence="2" type="ORF">EUA03_12355</name>
</gene>
<evidence type="ECO:0000256" key="1">
    <source>
        <dbReference type="SAM" id="Phobius"/>
    </source>
</evidence>
<organism evidence="2 3">
    <name type="scientific">Mycolicibacterium mucogenicum</name>
    <name type="common">Mycobacterium mucogenicum</name>
    <dbReference type="NCBI Taxonomy" id="56689"/>
    <lineage>
        <taxon>Bacteria</taxon>
        <taxon>Bacillati</taxon>
        <taxon>Actinomycetota</taxon>
        <taxon>Actinomycetes</taxon>
        <taxon>Mycobacteriales</taxon>
        <taxon>Mycobacteriaceae</taxon>
        <taxon>Mycolicibacterium</taxon>
    </lineage>
</organism>
<protein>
    <submittedName>
        <fullName evidence="2">Uncharacterized protein</fullName>
    </submittedName>
</protein>
<dbReference type="RefSeq" id="WP_138249053.1">
    <property type="nucleotide sequence ID" value="NZ_SDLO01000008.1"/>
</dbReference>
<keyword evidence="1" id="KW-0472">Membrane</keyword>
<reference evidence="2 3" key="1">
    <citation type="submission" date="2019-01" db="EMBL/GenBank/DDBJ databases">
        <title>High-quality-draft genome sequences of five non-tuberculosis mycobacteriaceae isolated from a nosocomial environment.</title>
        <authorList>
            <person name="Tiago I."/>
            <person name="Alarico S."/>
            <person name="Pereira S.G."/>
            <person name="Coelho C."/>
            <person name="Maranha A."/>
            <person name="Empadinhas N."/>
        </authorList>
    </citation>
    <scope>NUCLEOTIDE SEQUENCE [LARGE SCALE GENOMIC DNA]</scope>
    <source>
        <strain evidence="2 3">24AIII</strain>
    </source>
</reference>
<feature type="transmembrane region" description="Helical" evidence="1">
    <location>
        <begin position="268"/>
        <end position="292"/>
    </location>
</feature>
<keyword evidence="1" id="KW-0812">Transmembrane</keyword>
<evidence type="ECO:0000313" key="3">
    <source>
        <dbReference type="Proteomes" id="UP000294929"/>
    </source>
</evidence>
<comment type="caution">
    <text evidence="2">The sequence shown here is derived from an EMBL/GenBank/DDBJ whole genome shotgun (WGS) entry which is preliminary data.</text>
</comment>
<name>A0A4V6PMP9_MYCMU</name>
<dbReference type="EMBL" id="SDLO01000008">
    <property type="protein sequence ID" value="TDK89572.1"/>
    <property type="molecule type" value="Genomic_DNA"/>
</dbReference>
<proteinExistence type="predicted"/>
<feature type="transmembrane region" description="Helical" evidence="1">
    <location>
        <begin position="76"/>
        <end position="97"/>
    </location>
</feature>
<keyword evidence="1" id="KW-1133">Transmembrane helix</keyword>
<feature type="transmembrane region" description="Helical" evidence="1">
    <location>
        <begin position="312"/>
        <end position="335"/>
    </location>
</feature>
<evidence type="ECO:0000313" key="2">
    <source>
        <dbReference type="EMBL" id="TDK89572.1"/>
    </source>
</evidence>
<dbReference type="AlphaFoldDB" id="A0A4V6PMP9"/>
<feature type="transmembrane region" description="Helical" evidence="1">
    <location>
        <begin position="179"/>
        <end position="201"/>
    </location>
</feature>